<name>A0ACC0U7R6_9AGAM</name>
<dbReference type="EMBL" id="JAGFNK010000120">
    <property type="protein sequence ID" value="KAI9507547.1"/>
    <property type="molecule type" value="Genomic_DNA"/>
</dbReference>
<comment type="caution">
    <text evidence="1">The sequence shown here is derived from an EMBL/GenBank/DDBJ whole genome shotgun (WGS) entry which is preliminary data.</text>
</comment>
<sequence length="1111" mass="120332">MALSLVSPPHPPSPPKSSRRSTFGLSFVPLAPIPSTPRSIPSDEWSHIHPSTPDSVSHSTTTVSVYSTPLSAPQSPSSLPAWRAVPPTPPTFLPLSPPSHPPIRRRTHPRPASAVFSGPRTAATQRRLSLPARTMRTPDTTDPTSPPSAFRTHRPRSSLDGAARRLFHIEDDDDASDDGDEPPSMPDPHGCTPIEGEFIHRRGTSERQHALLELLVSERNYLADLRTLVNIYLEQLPMLVSSKTLTLPLLAPSYSATFPFGRADEVVRDRERDKDRDKRALLSDTELDAIRRNAAQLLELHETLYSTLSDAVLASGWIAGLNALEGSGEFGSEPPCTDCEDAEHPFERALNSVAILFTAQATTFNVYEAFCAEHPGAIEIVKGLQRRRPVEWDAFERRCTELVAANLLRADGTPPERDSAVKRGVQAGGSQTADANAHEELSHGQRFTTTESKPPSLLRRPRSSCDLKRAAVTPSKDTKKENHAERDPRLRLHLYSASANIRFYSACSLSSASRKALNEADTIVVAKQAMTEAAALVDNANFSHLQLQQTSRIGSRLFAPPAVLAFIRSLSPCVQSTSPAFLYEGGFLALAKVNRGPRYELRYWFSLEGFELCDAMDHDPRVTNLRSRRHANGKSKCGWTPCMAISPYTPAWPPGTAPSSLEPASSAVEANSLVDEQPPSLPTIQTILEMESSQKLGSPSCALQRQKSGPRTEFAGCRGLSELPPNRRESSASLKGIFGPVADSDAVTVTRSSPQARTIVDGLLEDVLSAACHSARSYAEAHSETLFHVSPTFGAAARSRLTKRESVHVRRRRSYVDLGDRTQTDRTARKSYTGKAPPPLALDCATTVEQVGVVVPLVLSPDCLFDSPMAVSQCSSSTGSRDDSNAASPLALALELPSSLPNTCLASGPDPRSLGTNSEGLLAARGVPPKRSRSLIDNFRGFILPYSSPPVRTLSVTRLSLSPAPTSTPPASTPSSPSQRRHLWRDSMRRRSRSSPFVSTDILDPAAAASLARHRAEHVQRAAMGTTSSPAATRYPWSFEELGGTAADHSDAPTFLHSNSPPPSTPRRVFFGPSPPRGSPTTPRSMLRSILASFSRSPSSANVVQAQAQDP</sequence>
<reference evidence="1" key="1">
    <citation type="submission" date="2021-03" db="EMBL/GenBank/DDBJ databases">
        <title>Evolutionary priming and transition to the ectomycorrhizal habit in an iconic lineage of mushroom-forming fungi: is preadaptation a requirement?</title>
        <authorList>
            <consortium name="DOE Joint Genome Institute"/>
            <person name="Looney B.P."/>
            <person name="Miyauchi S."/>
            <person name="Morin E."/>
            <person name="Drula E."/>
            <person name="Courty P.E."/>
            <person name="Chicoki N."/>
            <person name="Fauchery L."/>
            <person name="Kohler A."/>
            <person name="Kuo A."/>
            <person name="LaButti K."/>
            <person name="Pangilinan J."/>
            <person name="Lipzen A."/>
            <person name="Riley R."/>
            <person name="Andreopoulos W."/>
            <person name="He G."/>
            <person name="Johnson J."/>
            <person name="Barry K.W."/>
            <person name="Grigoriev I.V."/>
            <person name="Nagy L."/>
            <person name="Hibbett D."/>
            <person name="Henrissat B."/>
            <person name="Matheny P.B."/>
            <person name="Labbe J."/>
            <person name="Martin A.F."/>
        </authorList>
    </citation>
    <scope>NUCLEOTIDE SEQUENCE</scope>
    <source>
        <strain evidence="1">BPL698</strain>
    </source>
</reference>
<evidence type="ECO:0000313" key="2">
    <source>
        <dbReference type="Proteomes" id="UP001207468"/>
    </source>
</evidence>
<dbReference type="Proteomes" id="UP001207468">
    <property type="component" value="Unassembled WGS sequence"/>
</dbReference>
<accession>A0ACC0U7R6</accession>
<gene>
    <name evidence="1" type="ORF">F5148DRAFT_1368359</name>
</gene>
<proteinExistence type="predicted"/>
<protein>
    <submittedName>
        <fullName evidence="1">Uncharacterized protein</fullName>
    </submittedName>
</protein>
<organism evidence="1 2">
    <name type="scientific">Russula earlei</name>
    <dbReference type="NCBI Taxonomy" id="71964"/>
    <lineage>
        <taxon>Eukaryota</taxon>
        <taxon>Fungi</taxon>
        <taxon>Dikarya</taxon>
        <taxon>Basidiomycota</taxon>
        <taxon>Agaricomycotina</taxon>
        <taxon>Agaricomycetes</taxon>
        <taxon>Russulales</taxon>
        <taxon>Russulaceae</taxon>
        <taxon>Russula</taxon>
    </lineage>
</organism>
<keyword evidence="2" id="KW-1185">Reference proteome</keyword>
<evidence type="ECO:0000313" key="1">
    <source>
        <dbReference type="EMBL" id="KAI9507547.1"/>
    </source>
</evidence>